<proteinExistence type="predicted"/>
<reference evidence="3" key="2">
    <citation type="journal article" date="2014" name="Mol. Genet. Genomics">
        <title>Comparative genomic analysis of eutherian ribonuclease A genes.</title>
        <authorList>
            <person name="Premzl M."/>
        </authorList>
    </citation>
    <scope>NUCLEOTIDE SEQUENCE</scope>
</reference>
<dbReference type="InterPro" id="IPR036816">
    <property type="entry name" value="RNaseA-like_dom_sf"/>
</dbReference>
<evidence type="ECO:0000313" key="4">
    <source>
        <dbReference type="Ensembl" id="ENSLAFP00000025435.1"/>
    </source>
</evidence>
<evidence type="ECO:0000259" key="2">
    <source>
        <dbReference type="Pfam" id="PF00074"/>
    </source>
</evidence>
<reference evidence="3" key="3">
    <citation type="journal article" date="2016" name="Data Brief">
        <title>Curated eutherian third party data gene data sets.</title>
        <authorList>
            <person name="Premzl M."/>
        </authorList>
    </citation>
    <scope>NUCLEOTIDE SEQUENCE</scope>
</reference>
<dbReference type="OMA" id="HKIEHIC"/>
<keyword evidence="1" id="KW-0732">Signal</keyword>
<evidence type="ECO:0000256" key="1">
    <source>
        <dbReference type="SAM" id="SignalP"/>
    </source>
</evidence>
<dbReference type="SUPFAM" id="SSF54076">
    <property type="entry name" value="RNase A-like"/>
    <property type="match status" value="1"/>
</dbReference>
<reference evidence="4 5" key="1">
    <citation type="submission" date="2009-06" db="EMBL/GenBank/DDBJ databases">
        <title>The Genome Sequence of Loxodonta africana (African elephant).</title>
        <authorList>
            <person name="Di Palma F."/>
            <person name="Heiman D."/>
            <person name="Young S."/>
            <person name="Johnson J."/>
            <person name="Lander E.S."/>
            <person name="Lindblad-Toh K."/>
        </authorList>
    </citation>
    <scope>NUCLEOTIDE SEQUENCE [LARGE SCALE GENOMIC DNA]</scope>
    <source>
        <strain evidence="4 5">Isolate ISIS603380</strain>
    </source>
</reference>
<protein>
    <submittedName>
        <fullName evidence="3">Ribonuclease A M1</fullName>
    </submittedName>
</protein>
<feature type="domain" description="Ribonuclease A-domain" evidence="2">
    <location>
        <begin position="30"/>
        <end position="127"/>
    </location>
</feature>
<dbReference type="Ensembl" id="ENSLAFT00000001700.3">
    <property type="protein sequence ID" value="ENSLAFP00000025435.1"/>
    <property type="gene ID" value="ENSLAFG00000001699.3"/>
</dbReference>
<dbReference type="GeneTree" id="ENSGT00390000004706"/>
<reference evidence="4" key="5">
    <citation type="submission" date="2025-05" db="UniProtKB">
        <authorList>
            <consortium name="Ensembl"/>
        </authorList>
    </citation>
    <scope>IDENTIFICATION</scope>
    <source>
        <strain evidence="4">Isolate ISIS603380</strain>
    </source>
</reference>
<dbReference type="InterPro" id="IPR023412">
    <property type="entry name" value="RNaseA_domain"/>
</dbReference>
<dbReference type="Gene3D" id="3.10.130.10">
    <property type="entry name" value="Ribonuclease A-like domain"/>
    <property type="match status" value="1"/>
</dbReference>
<dbReference type="Pfam" id="PF00074">
    <property type="entry name" value="RnaseA"/>
    <property type="match status" value="1"/>
</dbReference>
<gene>
    <name evidence="3" type="primary">RAM1</name>
</gene>
<dbReference type="Proteomes" id="UP000007646">
    <property type="component" value="Unassembled WGS sequence"/>
</dbReference>
<dbReference type="HOGENOM" id="CLU_148772_0_0_1"/>
<dbReference type="eggNOG" id="ENOG502RWFV">
    <property type="taxonomic scope" value="Eukaryota"/>
</dbReference>
<dbReference type="AlphaFoldDB" id="G3UC77"/>
<feature type="signal peptide" evidence="1">
    <location>
        <begin position="1"/>
        <end position="25"/>
    </location>
</feature>
<dbReference type="PANTHER" id="PTHR16788:SF0">
    <property type="entry name" value="EPIDIDYMAL SECRETORY PROTEIN E3-BETA"/>
    <property type="match status" value="1"/>
</dbReference>
<evidence type="ECO:0000313" key="5">
    <source>
        <dbReference type="Proteomes" id="UP000007646"/>
    </source>
</evidence>
<organism evidence="4 5">
    <name type="scientific">Loxodonta africana</name>
    <name type="common">African elephant</name>
    <dbReference type="NCBI Taxonomy" id="9785"/>
    <lineage>
        <taxon>Eukaryota</taxon>
        <taxon>Metazoa</taxon>
        <taxon>Chordata</taxon>
        <taxon>Craniata</taxon>
        <taxon>Vertebrata</taxon>
        <taxon>Euteleostomi</taxon>
        <taxon>Mammalia</taxon>
        <taxon>Eutheria</taxon>
        <taxon>Afrotheria</taxon>
        <taxon>Proboscidea</taxon>
        <taxon>Elephantidae</taxon>
        <taxon>Loxodonta</taxon>
    </lineage>
</organism>
<dbReference type="InterPro" id="IPR042402">
    <property type="entry name" value="EDDM3A/EDDM3B"/>
</dbReference>
<evidence type="ECO:0000313" key="3">
    <source>
        <dbReference type="EMBL" id="CDG32164.1"/>
    </source>
</evidence>
<reference evidence="3" key="4">
    <citation type="journal article" date="2019" name="Gene Rep">
        <title>Eutherian third-party data gene collections.</title>
        <authorList>
            <person name="Premzl M."/>
        </authorList>
    </citation>
    <scope>NUCLEOTIDE SEQUENCE</scope>
</reference>
<accession>G3UC77</accession>
<dbReference type="EMBL" id="HG329088">
    <property type="protein sequence ID" value="CDG32164.1"/>
    <property type="molecule type" value="Genomic_DNA"/>
</dbReference>
<dbReference type="PANTHER" id="PTHR16788">
    <property type="entry name" value="EPIDIDYMAL SECRETORY PROTEIN E3 ALPHA"/>
    <property type="match status" value="1"/>
</dbReference>
<feature type="chain" id="PRO_5015091624" evidence="1">
    <location>
        <begin position="26"/>
        <end position="146"/>
    </location>
</feature>
<sequence length="146" mass="17696">MASSVNILGPVLLLLFPLWGQLMHGQNLSRKQFMKQHHLRPSLEFNQYKCDVLMREIEGLKEKNSHIFLYIAWHQIANICFKTWRERYRNMYVWAHQPFKILSCKRKNFNYSYTEKRSYSHIEFHCSVKGYVDSIEDMRVLEYIDT</sequence>
<name>G3UC77_LOXAF</name>
<keyword evidence="5" id="KW-1185">Reference proteome</keyword>